<dbReference type="Gene3D" id="3.30.505.10">
    <property type="entry name" value="SH2 domain"/>
    <property type="match status" value="1"/>
</dbReference>
<dbReference type="FunFam" id="2.60.40.1110:FF:000002">
    <property type="entry name" value="tensin-1 isoform X2"/>
    <property type="match status" value="1"/>
</dbReference>
<feature type="compositionally biased region" description="Polar residues" evidence="21">
    <location>
        <begin position="755"/>
        <end position="769"/>
    </location>
</feature>
<dbReference type="PANTHER" id="PTHR45734:SF3">
    <property type="entry name" value="TENSIN-1"/>
    <property type="match status" value="1"/>
</dbReference>
<feature type="region of interest" description="Disordered" evidence="21">
    <location>
        <begin position="617"/>
        <end position="677"/>
    </location>
</feature>
<dbReference type="SUPFAM" id="SSF52799">
    <property type="entry name" value="(Phosphotyrosine protein) phosphatases II"/>
    <property type="match status" value="1"/>
</dbReference>
<dbReference type="GO" id="GO:0005925">
    <property type="term" value="C:focal adhesion"/>
    <property type="evidence" value="ECO:0007669"/>
    <property type="project" value="UniProtKB-SubCell"/>
</dbReference>
<dbReference type="InterPro" id="IPR029021">
    <property type="entry name" value="Prot-tyrosine_phosphatase-like"/>
</dbReference>
<evidence type="ECO:0000256" key="10">
    <source>
        <dbReference type="ARBA" id="ARBA00022833"/>
    </source>
</evidence>
<feature type="compositionally biased region" description="Polar residues" evidence="21">
    <location>
        <begin position="1484"/>
        <end position="1501"/>
    </location>
</feature>
<dbReference type="GO" id="GO:0009986">
    <property type="term" value="C:cell surface"/>
    <property type="evidence" value="ECO:0007669"/>
    <property type="project" value="UniProtKB-SubCell"/>
</dbReference>
<dbReference type="GeneTree" id="ENSGT00940000155400"/>
<comment type="subunit">
    <text evidence="18">Binds to actin filaments and interacts with phosphotyrosine-containing proteins. Interacts with STARD8. Interacts with protein phosphatase PPP1CA. Interacts (via N-terminus) with Rho GTPase-activating protein DLC1; the interaction is decreased by phosphorylation of TNS1. Interacts with tyrosine-phosphorylated proteins BCAR1/p130Cas and PTK2/FAK; the interactions are increased by phosphorylation of TNS1.</text>
</comment>
<evidence type="ECO:0000256" key="15">
    <source>
        <dbReference type="ARBA" id="ARBA00023203"/>
    </source>
</evidence>
<evidence type="ECO:0000256" key="9">
    <source>
        <dbReference type="ARBA" id="ARBA00022801"/>
    </source>
</evidence>
<keyword evidence="5" id="KW-0963">Cytoplasm</keyword>
<dbReference type="GO" id="GO:0008270">
    <property type="term" value="F:zinc ion binding"/>
    <property type="evidence" value="ECO:0007669"/>
    <property type="project" value="UniProtKB-KW"/>
</dbReference>
<dbReference type="GO" id="GO:0010761">
    <property type="term" value="P:fibroblast migration"/>
    <property type="evidence" value="ECO:0007669"/>
    <property type="project" value="Ensembl"/>
</dbReference>
<evidence type="ECO:0000256" key="14">
    <source>
        <dbReference type="ARBA" id="ARBA00023180"/>
    </source>
</evidence>
<feature type="compositionally biased region" description="Low complexity" evidence="21">
    <location>
        <begin position="1304"/>
        <end position="1316"/>
    </location>
</feature>
<proteinExistence type="inferred from homology"/>
<dbReference type="SUPFAM" id="SSF55550">
    <property type="entry name" value="SH2 domain"/>
    <property type="match status" value="1"/>
</dbReference>
<dbReference type="Gene3D" id="2.60.40.1110">
    <property type="match status" value="1"/>
</dbReference>
<feature type="compositionally biased region" description="Polar residues" evidence="21">
    <location>
        <begin position="1568"/>
        <end position="1585"/>
    </location>
</feature>
<evidence type="ECO:0000256" key="19">
    <source>
        <dbReference type="ARBA" id="ARBA00074001"/>
    </source>
</evidence>
<dbReference type="Pfam" id="PF08416">
    <property type="entry name" value="PTB"/>
    <property type="match status" value="1"/>
</dbReference>
<dbReference type="InterPro" id="IPR035892">
    <property type="entry name" value="C2_domain_sf"/>
</dbReference>
<dbReference type="PROSITE" id="PS00479">
    <property type="entry name" value="ZF_DAG_PE_1"/>
    <property type="match status" value="1"/>
</dbReference>
<feature type="region of interest" description="Disordered" evidence="21">
    <location>
        <begin position="1557"/>
        <end position="1638"/>
    </location>
</feature>
<comment type="subcellular location">
    <subcellularLocation>
        <location evidence="3">Cell junction</location>
        <location evidence="3">Focal adhesion</location>
    </subcellularLocation>
    <subcellularLocation>
        <location evidence="1">Cell surface</location>
    </subcellularLocation>
    <subcellularLocation>
        <location evidence="2">Cytoplasm</location>
        <location evidence="2">Cytoskeleton</location>
    </subcellularLocation>
</comment>
<dbReference type="InterPro" id="IPR035012">
    <property type="entry name" value="Tensin-like_SH2"/>
</dbReference>
<dbReference type="Gene3D" id="3.30.60.20">
    <property type="match status" value="1"/>
</dbReference>
<keyword evidence="12" id="KW-0965">Cell junction</keyword>
<dbReference type="GO" id="GO:0004721">
    <property type="term" value="F:phosphoprotein phosphatase activity"/>
    <property type="evidence" value="ECO:0007669"/>
    <property type="project" value="UniProtKB-KW"/>
</dbReference>
<dbReference type="PROSITE" id="PS51182">
    <property type="entry name" value="C2_TENSIN"/>
    <property type="match status" value="1"/>
</dbReference>
<feature type="domain" description="SH2" evidence="22">
    <location>
        <begin position="1695"/>
        <end position="1804"/>
    </location>
</feature>
<reference evidence="26" key="2">
    <citation type="submission" date="2025-08" db="UniProtKB">
        <authorList>
            <consortium name="Ensembl"/>
        </authorList>
    </citation>
    <scope>IDENTIFICATION</scope>
</reference>
<dbReference type="InterPro" id="IPR046349">
    <property type="entry name" value="C1-like_sf"/>
</dbReference>
<keyword evidence="15" id="KW-0009">Actin-binding</keyword>
<evidence type="ECO:0000259" key="23">
    <source>
        <dbReference type="PROSITE" id="PS50081"/>
    </source>
</evidence>
<feature type="compositionally biased region" description="Polar residues" evidence="21">
    <location>
        <begin position="1334"/>
        <end position="1396"/>
    </location>
</feature>
<feature type="region of interest" description="Disordered" evidence="21">
    <location>
        <begin position="199"/>
        <end position="229"/>
    </location>
</feature>
<evidence type="ECO:0000256" key="13">
    <source>
        <dbReference type="ARBA" id="ARBA00022999"/>
    </source>
</evidence>
<reference evidence="26 27" key="1">
    <citation type="submission" date="2009-03" db="EMBL/GenBank/DDBJ databases">
        <authorList>
            <person name="Warren W."/>
            <person name="Ye L."/>
            <person name="Minx P."/>
            <person name="Worley K."/>
            <person name="Gibbs R."/>
            <person name="Wilson R.K."/>
        </authorList>
    </citation>
    <scope>NUCLEOTIDE SEQUENCE [LARGE SCALE GENOMIC DNA]</scope>
</reference>
<dbReference type="InterPro" id="IPR011993">
    <property type="entry name" value="PH-like_dom_sf"/>
</dbReference>
<feature type="compositionally biased region" description="Pro residues" evidence="21">
    <location>
        <begin position="1067"/>
        <end position="1078"/>
    </location>
</feature>
<dbReference type="FunFam" id="3.30.505.10:FF:000002">
    <property type="entry name" value="Tensin 1"/>
    <property type="match status" value="1"/>
</dbReference>
<dbReference type="Pfam" id="PF00130">
    <property type="entry name" value="C1_1"/>
    <property type="match status" value="1"/>
</dbReference>
<feature type="domain" description="Phorbol-ester/DAG-type" evidence="23">
    <location>
        <begin position="135"/>
        <end position="182"/>
    </location>
</feature>
<dbReference type="PROSITE" id="PS50081">
    <property type="entry name" value="ZF_DAG_PE_2"/>
    <property type="match status" value="1"/>
</dbReference>
<keyword evidence="16" id="KW-0206">Cytoskeleton</keyword>
<feature type="domain" description="Phosphatase tensin-type" evidence="24">
    <location>
        <begin position="244"/>
        <end position="416"/>
    </location>
</feature>
<dbReference type="Gene3D" id="3.90.190.10">
    <property type="entry name" value="Protein tyrosine phosphatase superfamily"/>
    <property type="match status" value="1"/>
</dbReference>
<evidence type="ECO:0000256" key="6">
    <source>
        <dbReference type="ARBA" id="ARBA00022553"/>
    </source>
</evidence>
<feature type="compositionally biased region" description="Low complexity" evidence="21">
    <location>
        <begin position="1431"/>
        <end position="1445"/>
    </location>
</feature>
<keyword evidence="10" id="KW-0862">Zinc</keyword>
<feature type="region of interest" description="Disordered" evidence="21">
    <location>
        <begin position="743"/>
        <end position="769"/>
    </location>
</feature>
<evidence type="ECO:0000256" key="5">
    <source>
        <dbReference type="ARBA" id="ARBA00022490"/>
    </source>
</evidence>
<dbReference type="CDD" id="cd14560">
    <property type="entry name" value="PTP_tensin-1"/>
    <property type="match status" value="1"/>
</dbReference>
<evidence type="ECO:0000256" key="8">
    <source>
        <dbReference type="ARBA" id="ARBA00022771"/>
    </source>
</evidence>
<feature type="compositionally biased region" description="Polar residues" evidence="21">
    <location>
        <begin position="1142"/>
        <end position="1154"/>
    </location>
</feature>
<evidence type="ECO:0000256" key="2">
    <source>
        <dbReference type="ARBA" id="ARBA00004245"/>
    </source>
</evidence>
<feature type="compositionally biased region" description="Low complexity" evidence="21">
    <location>
        <begin position="982"/>
        <end position="996"/>
    </location>
</feature>
<dbReference type="Proteomes" id="UP000008225">
    <property type="component" value="Chromosome 6"/>
</dbReference>
<feature type="region of interest" description="Disordered" evidence="21">
    <location>
        <begin position="965"/>
        <end position="1163"/>
    </location>
</feature>
<gene>
    <name evidence="26" type="primary">TNS1</name>
</gene>
<evidence type="ECO:0000256" key="12">
    <source>
        <dbReference type="ARBA" id="ARBA00022949"/>
    </source>
</evidence>
<evidence type="ECO:0000256" key="1">
    <source>
        <dbReference type="ARBA" id="ARBA00004241"/>
    </source>
</evidence>
<dbReference type="InterPro" id="IPR014020">
    <property type="entry name" value="Tensin_C2-dom"/>
</dbReference>
<dbReference type="InterPro" id="IPR036860">
    <property type="entry name" value="SH2_dom_sf"/>
</dbReference>
<feature type="compositionally biased region" description="Low complexity" evidence="21">
    <location>
        <begin position="1596"/>
        <end position="1608"/>
    </location>
</feature>
<evidence type="ECO:0000313" key="26">
    <source>
        <dbReference type="Ensembl" id="ENSCJAP00000081332.1"/>
    </source>
</evidence>
<dbReference type="SMART" id="SM00404">
    <property type="entry name" value="PTPc_motif"/>
    <property type="match status" value="1"/>
</dbReference>
<name>A0A8I3W7P1_CALJA</name>
<evidence type="ECO:0000256" key="18">
    <source>
        <dbReference type="ARBA" id="ARBA00064908"/>
    </source>
</evidence>
<keyword evidence="27" id="KW-1185">Reference proteome</keyword>
<dbReference type="InterPro" id="IPR013625">
    <property type="entry name" value="PTB"/>
</dbReference>
<comment type="function">
    <text evidence="17">May act as a protein phosphatase and/or a lipid phosphatase. Involved in fibrillar adhesion formation. Essential for myofibroblast differentiation and myofibroblast-mediated extracellular matrix deposition. Enhances RHOA activation in the presence of DLC1. Plays a role in cell polarization and migration. May be involved in cartilage development and in linking signal transduction pathways to the cytoskeleton.</text>
</comment>
<comment type="similarity">
    <text evidence="4">Belongs to the PTEN phosphatase protein family.</text>
</comment>
<dbReference type="PROSITE" id="PS50001">
    <property type="entry name" value="SH2"/>
    <property type="match status" value="1"/>
</dbReference>
<dbReference type="InterPro" id="IPR033929">
    <property type="entry name" value="Tensin_PTB"/>
</dbReference>
<dbReference type="InterPro" id="IPR000980">
    <property type="entry name" value="SH2"/>
</dbReference>
<keyword evidence="14" id="KW-0325">Glycoprotein</keyword>
<dbReference type="FunFam" id="3.30.60.20:FF:000065">
    <property type="entry name" value="Tensin 1"/>
    <property type="match status" value="1"/>
</dbReference>
<evidence type="ECO:0000256" key="4">
    <source>
        <dbReference type="ARBA" id="ARBA00007881"/>
    </source>
</evidence>
<keyword evidence="9" id="KW-0378">Hydrolase</keyword>
<evidence type="ECO:0000256" key="21">
    <source>
        <dbReference type="SAM" id="MobiDB-lite"/>
    </source>
</evidence>
<feature type="compositionally biased region" description="Polar residues" evidence="21">
    <location>
        <begin position="640"/>
        <end position="653"/>
    </location>
</feature>
<dbReference type="Pfam" id="PF10409">
    <property type="entry name" value="PTEN_C2"/>
    <property type="match status" value="1"/>
</dbReference>
<evidence type="ECO:0000259" key="25">
    <source>
        <dbReference type="PROSITE" id="PS51182"/>
    </source>
</evidence>
<evidence type="ECO:0000259" key="24">
    <source>
        <dbReference type="PROSITE" id="PS51181"/>
    </source>
</evidence>
<feature type="compositionally biased region" description="Low complexity" evidence="21">
    <location>
        <begin position="1052"/>
        <end position="1066"/>
    </location>
</feature>
<dbReference type="SUPFAM" id="SSF50729">
    <property type="entry name" value="PH domain-like"/>
    <property type="match status" value="1"/>
</dbReference>
<dbReference type="FunFam" id="2.30.29.30:FF:000039">
    <property type="entry name" value="Tensin 1"/>
    <property type="match status" value="1"/>
</dbReference>
<dbReference type="Ensembl" id="ENSCJAT00000118890.1">
    <property type="protein sequence ID" value="ENSCJAP00000081332.1"/>
    <property type="gene ID" value="ENSCJAG00000018487.5"/>
</dbReference>
<keyword evidence="13 20" id="KW-0727">SH2 domain</keyword>
<evidence type="ECO:0000256" key="16">
    <source>
        <dbReference type="ARBA" id="ARBA00023212"/>
    </source>
</evidence>
<keyword evidence="11" id="KW-0904">Protein phosphatase</keyword>
<dbReference type="CDD" id="cd01213">
    <property type="entry name" value="PTB_tensin"/>
    <property type="match status" value="1"/>
</dbReference>
<accession>A0A8I3W7P1</accession>
<dbReference type="SMART" id="SM01326">
    <property type="entry name" value="PTEN_C2"/>
    <property type="match status" value="1"/>
</dbReference>
<feature type="compositionally biased region" description="Polar residues" evidence="21">
    <location>
        <begin position="617"/>
        <end position="633"/>
    </location>
</feature>
<dbReference type="FunFam" id="3.90.190.10:FF:000010">
    <property type="entry name" value="tensin-1 isoform X2"/>
    <property type="match status" value="1"/>
</dbReference>
<dbReference type="InterPro" id="IPR003595">
    <property type="entry name" value="Tyr_Pase_cat"/>
</dbReference>
<dbReference type="InterPro" id="IPR051484">
    <property type="entry name" value="Tensin_PTEN_phosphatase"/>
</dbReference>
<evidence type="ECO:0000313" key="27">
    <source>
        <dbReference type="Proteomes" id="UP000008225"/>
    </source>
</evidence>
<organism evidence="26 27">
    <name type="scientific">Callithrix jacchus</name>
    <name type="common">White-tufted-ear marmoset</name>
    <name type="synonym">Simia Jacchus</name>
    <dbReference type="NCBI Taxonomy" id="9483"/>
    <lineage>
        <taxon>Eukaryota</taxon>
        <taxon>Metazoa</taxon>
        <taxon>Chordata</taxon>
        <taxon>Craniata</taxon>
        <taxon>Vertebrata</taxon>
        <taxon>Euteleostomi</taxon>
        <taxon>Mammalia</taxon>
        <taxon>Eutheria</taxon>
        <taxon>Euarchontoglires</taxon>
        <taxon>Primates</taxon>
        <taxon>Haplorrhini</taxon>
        <taxon>Platyrrhini</taxon>
        <taxon>Cebidae</taxon>
        <taxon>Callitrichinae</taxon>
        <taxon>Callithrix</taxon>
        <taxon>Callithrix</taxon>
    </lineage>
</organism>
<evidence type="ECO:0000259" key="22">
    <source>
        <dbReference type="PROSITE" id="PS50001"/>
    </source>
</evidence>
<dbReference type="SUPFAM" id="SSF57889">
    <property type="entry name" value="Cysteine-rich domain"/>
    <property type="match status" value="1"/>
</dbReference>
<dbReference type="InterPro" id="IPR029023">
    <property type="entry name" value="Tensin_phosphatase"/>
</dbReference>
<dbReference type="SMART" id="SM00252">
    <property type="entry name" value="SH2"/>
    <property type="match status" value="1"/>
</dbReference>
<reference evidence="26" key="3">
    <citation type="submission" date="2025-09" db="UniProtKB">
        <authorList>
            <consortium name="Ensembl"/>
        </authorList>
    </citation>
    <scope>IDENTIFICATION</scope>
</reference>
<evidence type="ECO:0000256" key="7">
    <source>
        <dbReference type="ARBA" id="ARBA00022723"/>
    </source>
</evidence>
<feature type="compositionally biased region" description="Polar residues" evidence="21">
    <location>
        <begin position="212"/>
        <end position="229"/>
    </location>
</feature>
<dbReference type="PANTHER" id="PTHR45734">
    <property type="entry name" value="TENSIN"/>
    <property type="match status" value="1"/>
</dbReference>
<feature type="region of interest" description="Disordered" evidence="21">
    <location>
        <begin position="1175"/>
        <end position="1539"/>
    </location>
</feature>
<dbReference type="Gene3D" id="2.30.29.30">
    <property type="entry name" value="Pleckstrin-homology domain (PH domain)/Phosphotyrosine-binding domain (PTB)"/>
    <property type="match status" value="1"/>
</dbReference>
<dbReference type="PROSITE" id="PS51181">
    <property type="entry name" value="PPASE_TENSIN"/>
    <property type="match status" value="1"/>
</dbReference>
<dbReference type="Pfam" id="PF00017">
    <property type="entry name" value="SH2"/>
    <property type="match status" value="1"/>
</dbReference>
<keyword evidence="7" id="KW-0479">Metal-binding</keyword>
<dbReference type="GO" id="GO:0007044">
    <property type="term" value="P:cell-substrate junction assembly"/>
    <property type="evidence" value="ECO:0007669"/>
    <property type="project" value="Ensembl"/>
</dbReference>
<dbReference type="CDD" id="cd09927">
    <property type="entry name" value="SH2_Tensin_like"/>
    <property type="match status" value="1"/>
</dbReference>
<evidence type="ECO:0000256" key="20">
    <source>
        <dbReference type="PROSITE-ProRule" id="PRU00191"/>
    </source>
</evidence>
<keyword evidence="8" id="KW-0863">Zinc-finger</keyword>
<sequence length="1967" mass="210763">MERLLPVSMLATEMDEKDPSAPSGAWTFSSFSQVLSLSLSFPLCCSAVGKGASRLLFQLPKVCFEIFQQNVLSSGIGWEAGPAAADHRAGDLSTFHWVLSSDAIHGVRSSRFEKRSLKWEMASQDQPEDLEAPKTHHFKVKTFKKVKPCGICRQVITHEGCTCKVCSFSCHRKCQAKVAAPCVPPSNHELVPITTENAPKNVVDTGEGTSRGGNTRKSLEDNGSTRVTPSIQPLLQPIRNMSVSRAMEDSCELDLVYVTERIIAVSFPSTANEENFRSNLREVAQMLKSKHGGNYLLFNLSERRPDITKLHTKVLEFGWPDLHTPALEKICSICKAMDTWLNADPHNVIVLHNKGNRGRIGVVIAAYMHYSNISASADQALDRFAMKRFYEDKIVPIGQPSQRRYVHYFSGLLSGSIKMNNKPLFLHHVIMHGIPNFESKGGCRPFLRIYQAMQPVYTSGIYNIPGDSQTSVCITIEPGLLLKGDILLKCYHKKFRSPARDVIFRVQFHTCAIHDLGVVFGKEDLDDAFKDDRFPEYGKVEFVFSYGPEKIQGMEHLENGPSVSVDYNTSDPLIRWDSYDNFSGHRDDGMEEVVGHTQGPLDGSLYAKVKKKDSLHGSTGAVNATRPTLSATPNHVEHTLSVSSDSGNSTASTKTDKTDEPVPGACSASAALSPQEKRELDRLLSGFGLEREKQGAMYHAQHLRSRPAAGLAVPSSGRHVVPAQVHVNGGALASERETDILDDELPNQDGHSAGSMGTLSSLDGVTNTSEGGYPEALSPLTNGLDKPYPMEPMVNGGGYPYESASQAGPAHAGHTAPMRPSYSAQEGLAGYQREGPHPAWPQPVTTSHYGPDPSSMFRSQSFSEAEPQLPPAPARGGSSREAVQRGLNSWQQQQQQQQQPRPPPRQQERTHLESLVTSRSSPQPLAETPIPSLPEFPRAASQQEIEQSIEALNMLMLDLEPASAAAPLHKSQSVPGAWPGASPLSSQPLSGSSRQSHPLTQSRSGYIPSGHSLGTPELAPRASLESVPPGRSYSPYDYQPCSAGPNQDFRSKSPASSSLPAFLPTTHSPPGPQQPPASLPGLTAQPLLSPKEMTSDPSRTPEEEPLNLEGLVAHRVAGVQAREKQPAEPPAPLRRRAASDGQYENQSPEATSPRSPGVRSPVQCVSPELALTIALNPGGRPKEPHLHSYKEAFEEIEGSSPSSPPPSGVRSPPGLAKTPLSALGLKPHNPADILLHPTGEEDEGEGVVRLPEEPRSYVESVARTAVAGPRAQDSEPKSFSSPASQAYGHETPLRNGTLGGSFVSPSPLSTSSPILSADSTSVGSFPSGEGSDQGPWTPTQPLLESGFRSSSLGQPSPSAQRNYQRSSPLPTVGSSYSSPDYSLQQFSSSPESQAPAQFSVAGVHTVPGSPQARHRTVGTNTPPSPGFGRRAINPSMAAPSSPSLSHRQVMGPPGTGFQGSTVSSPQSSAPTTPGSPSLGRHPAGTQQVSGLHNNVATTPGSPSLGRHPGAHQGNLASGLHGNAIASPGSPNLGRHLGGSGSVVPGSPCLDRHVAYGGYSIPEDRRPTLSRQSSASGYQAPSTPSFPVTPAYYPGLSSPTASPSPDSSAFRQGSPTPALPEKRRMSVGDRAGSLPNYATINGKVSSPVASGMSSPSGGSTVSFSHTLPDFSKYSMPDNSPETRAKVKFVQDTSKYWYKPEISREQAIALLKDQEPGAFIIRDSHSFRGAYGLAMKVSSPPPTIMQQNKKGDITHELVRHFLIETGPRGVKLKGCPNEPNFGSLSALVYQHSIIPLALPCKLVIPNRDPTDESKDSSGPASSTADLLKQGAACNVLFVNSVDMESLTGPQAISKATSETLAADPTPAATIVHFKVSAQGITLTDNQRKLFFRRHYPLNTVTFCDLDPQERKWTKTEGGAPAKLFGFVARKQGSTTDNACHLFAELDPNQPASAIVNFVSKVMLNASQKR</sequence>
<feature type="region of interest" description="Disordered" evidence="21">
    <location>
        <begin position="797"/>
        <end position="944"/>
    </location>
</feature>
<evidence type="ECO:0000256" key="11">
    <source>
        <dbReference type="ARBA" id="ARBA00022912"/>
    </source>
</evidence>
<evidence type="ECO:0000256" key="17">
    <source>
        <dbReference type="ARBA" id="ARBA00053692"/>
    </source>
</evidence>
<dbReference type="SMART" id="SM00109">
    <property type="entry name" value="C1"/>
    <property type="match status" value="1"/>
</dbReference>
<dbReference type="GO" id="GO:0005856">
    <property type="term" value="C:cytoskeleton"/>
    <property type="evidence" value="ECO:0007669"/>
    <property type="project" value="UniProtKB-SubCell"/>
</dbReference>
<dbReference type="SMART" id="SM00462">
    <property type="entry name" value="PTB"/>
    <property type="match status" value="1"/>
</dbReference>
<dbReference type="SUPFAM" id="SSF49562">
    <property type="entry name" value="C2 domain (Calcium/lipid-binding domain, CaLB)"/>
    <property type="match status" value="1"/>
</dbReference>
<dbReference type="OMA" id="RYKQADN"/>
<dbReference type="InterPro" id="IPR006020">
    <property type="entry name" value="PTB/PI_dom"/>
</dbReference>
<feature type="compositionally biased region" description="Basic and acidic residues" evidence="21">
    <location>
        <begin position="1180"/>
        <end position="1193"/>
    </location>
</feature>
<feature type="compositionally biased region" description="Polar residues" evidence="21">
    <location>
        <begin position="1458"/>
        <end position="1475"/>
    </location>
</feature>
<dbReference type="InterPro" id="IPR002219">
    <property type="entry name" value="PKC_DAG/PE"/>
</dbReference>
<dbReference type="CDD" id="cd20888">
    <property type="entry name" value="C1_TNS1_v"/>
    <property type="match status" value="1"/>
</dbReference>
<dbReference type="GO" id="GO:0003779">
    <property type="term" value="F:actin binding"/>
    <property type="evidence" value="ECO:0007669"/>
    <property type="project" value="UniProtKB-KW"/>
</dbReference>
<evidence type="ECO:0000256" key="3">
    <source>
        <dbReference type="ARBA" id="ARBA00004246"/>
    </source>
</evidence>
<feature type="domain" description="C2 tensin-type" evidence="25">
    <location>
        <begin position="421"/>
        <end position="547"/>
    </location>
</feature>
<protein>
    <recommendedName>
        <fullName evidence="19">Tensin-1</fullName>
    </recommendedName>
</protein>
<keyword evidence="6" id="KW-0597">Phosphoprotein</keyword>